<dbReference type="AlphaFoldDB" id="A0A511ZAW1"/>
<proteinExistence type="predicted"/>
<dbReference type="InterPro" id="IPR014710">
    <property type="entry name" value="RmlC-like_jellyroll"/>
</dbReference>
<name>A0A511ZAW1_9BACL</name>
<evidence type="ECO:0000313" key="4">
    <source>
        <dbReference type="Proteomes" id="UP000321901"/>
    </source>
</evidence>
<gene>
    <name evidence="3" type="ORF">SLU01_29020</name>
</gene>
<organism evidence="3 4">
    <name type="scientific">Sporosarcina luteola</name>
    <dbReference type="NCBI Taxonomy" id="582850"/>
    <lineage>
        <taxon>Bacteria</taxon>
        <taxon>Bacillati</taxon>
        <taxon>Bacillota</taxon>
        <taxon>Bacilli</taxon>
        <taxon>Bacillales</taxon>
        <taxon>Caryophanaceae</taxon>
        <taxon>Sporosarcina</taxon>
    </lineage>
</organism>
<dbReference type="EMBL" id="BJYL01000040">
    <property type="protein sequence ID" value="GEN84590.1"/>
    <property type="molecule type" value="Genomic_DNA"/>
</dbReference>
<sequence>MAKEQVDFKDPNLHYAFDLAQSRFFTKNDSNYINVLGSEQMKTLGDTFLLDVFLSADNGVEPHYHFNASEVIYCITGETIVSMINPSTKELKSFQIKPQQAVNIPQGWWHYFTASVDNTHVLTIYDTHKLETVWGSDVLRLTPPQELANAYCLDERQIQQALAPIKDTVIIGPPKDCPKQNGNHDNNGHTYPPNYPSYHPSYYPSRYPYTPYYGK</sequence>
<dbReference type="Proteomes" id="UP000321901">
    <property type="component" value="Unassembled WGS sequence"/>
</dbReference>
<feature type="region of interest" description="Disordered" evidence="1">
    <location>
        <begin position="174"/>
        <end position="197"/>
    </location>
</feature>
<dbReference type="SUPFAM" id="SSF51182">
    <property type="entry name" value="RmlC-like cupins"/>
    <property type="match status" value="1"/>
</dbReference>
<feature type="domain" description="Cupin type-1" evidence="2">
    <location>
        <begin position="17"/>
        <end position="159"/>
    </location>
</feature>
<dbReference type="SMART" id="SM00835">
    <property type="entry name" value="Cupin_1"/>
    <property type="match status" value="1"/>
</dbReference>
<comment type="caution">
    <text evidence="3">The sequence shown here is derived from an EMBL/GenBank/DDBJ whole genome shotgun (WGS) entry which is preliminary data.</text>
</comment>
<dbReference type="InterPro" id="IPR011051">
    <property type="entry name" value="RmlC_Cupin_sf"/>
</dbReference>
<dbReference type="CDD" id="cd20306">
    <property type="entry name" value="cupin_OxDC-like"/>
    <property type="match status" value="1"/>
</dbReference>
<dbReference type="Pfam" id="PF00190">
    <property type="entry name" value="Cupin_1"/>
    <property type="match status" value="1"/>
</dbReference>
<dbReference type="RefSeq" id="WP_147059580.1">
    <property type="nucleotide sequence ID" value="NZ_BJYL01000040.1"/>
</dbReference>
<evidence type="ECO:0000313" key="3">
    <source>
        <dbReference type="EMBL" id="GEN84590.1"/>
    </source>
</evidence>
<dbReference type="OrthoDB" id="2739624at2"/>
<evidence type="ECO:0000259" key="2">
    <source>
        <dbReference type="SMART" id="SM00835"/>
    </source>
</evidence>
<accession>A0A511ZAW1</accession>
<feature type="compositionally biased region" description="Polar residues" evidence="1">
    <location>
        <begin position="180"/>
        <end position="189"/>
    </location>
</feature>
<dbReference type="InterPro" id="IPR006045">
    <property type="entry name" value="Cupin_1"/>
</dbReference>
<dbReference type="Gene3D" id="2.60.120.10">
    <property type="entry name" value="Jelly Rolls"/>
    <property type="match status" value="1"/>
</dbReference>
<evidence type="ECO:0000256" key="1">
    <source>
        <dbReference type="SAM" id="MobiDB-lite"/>
    </source>
</evidence>
<protein>
    <submittedName>
        <fullName evidence="3">Cupin</fullName>
    </submittedName>
</protein>
<keyword evidence="4" id="KW-1185">Reference proteome</keyword>
<reference evidence="3 4" key="1">
    <citation type="submission" date="2019-07" db="EMBL/GenBank/DDBJ databases">
        <title>Whole genome shotgun sequence of Sporosarcina luteola NBRC 105378.</title>
        <authorList>
            <person name="Hosoyama A."/>
            <person name="Uohara A."/>
            <person name="Ohji S."/>
            <person name="Ichikawa N."/>
        </authorList>
    </citation>
    <scope>NUCLEOTIDE SEQUENCE [LARGE SCALE GENOMIC DNA]</scope>
    <source>
        <strain evidence="3 4">NBRC 105378</strain>
    </source>
</reference>